<evidence type="ECO:0000256" key="3">
    <source>
        <dbReference type="ARBA" id="ARBA00022553"/>
    </source>
</evidence>
<proteinExistence type="inferred from homology"/>
<comment type="caution">
    <text evidence="7">The sequence shown here is derived from an EMBL/GenBank/DDBJ whole genome shotgun (WGS) entry which is preliminary data.</text>
</comment>
<dbReference type="EMBL" id="QJUP01000021">
    <property type="protein sequence ID" value="TBU93309.1"/>
    <property type="molecule type" value="Genomic_DNA"/>
</dbReference>
<dbReference type="InterPro" id="IPR023439">
    <property type="entry name" value="Mal_deCO2ase/Cit_lyase_ACP"/>
</dbReference>
<evidence type="ECO:0000256" key="4">
    <source>
        <dbReference type="HAMAP-Rule" id="MF_00710"/>
    </source>
</evidence>
<reference evidence="7 8" key="1">
    <citation type="submission" date="2018-06" db="EMBL/GenBank/DDBJ databases">
        <title>Three novel Pseudomonas species isolated from symptomatic oak.</title>
        <authorList>
            <person name="Bueno-Gonzalez V."/>
            <person name="Brady C."/>
        </authorList>
    </citation>
    <scope>NUCLEOTIDE SEQUENCE [LARGE SCALE GENOMIC DNA]</scope>
    <source>
        <strain evidence="7 8">P17C</strain>
    </source>
</reference>
<evidence type="ECO:0000256" key="2">
    <source>
        <dbReference type="ARBA" id="ARBA00022490"/>
    </source>
</evidence>
<keyword evidence="8" id="KW-1185">Reference proteome</keyword>
<dbReference type="HAMAP" id="MF_00710">
    <property type="entry name" value="Malonate_deCO2ase_dsu"/>
    <property type="match status" value="1"/>
</dbReference>
<sequence>METLSFVFPAGEPAKARALVGCVGSGDLEALLEPGEKGSLKIQVVTSVNGSAPRWQQLFERMFEEQRPPALNIDIHDFGATPGVVRLRLEQGLEEIGHEQ</sequence>
<gene>
    <name evidence="4" type="primary">mdcC</name>
    <name evidence="7" type="ORF">DNJ96_14310</name>
</gene>
<evidence type="ECO:0000256" key="5">
    <source>
        <dbReference type="NCBIfam" id="TIGR03130"/>
    </source>
</evidence>
<evidence type="ECO:0000313" key="7">
    <source>
        <dbReference type="EMBL" id="TBU93309.1"/>
    </source>
</evidence>
<evidence type="ECO:0000256" key="6">
    <source>
        <dbReference type="PIRSR" id="PIRSR609662-50"/>
    </source>
</evidence>
<dbReference type="OrthoDB" id="120290at2"/>
<protein>
    <recommendedName>
        <fullName evidence="4 5">Malonate decarboxylase acyl carrier protein</fullName>
    </recommendedName>
    <alternativeName>
        <fullName evidence="4">Malonate decarboxylase subunit delta</fullName>
    </alternativeName>
</protein>
<accession>A0A4V2KCC6</accession>
<name>A0A4V2KCC6_9GAMM</name>
<keyword evidence="3 4" id="KW-0597">Phosphoprotein</keyword>
<comment type="subcellular location">
    <subcellularLocation>
        <location evidence="1 4">Cytoplasm</location>
    </subcellularLocation>
</comment>
<organism evidence="7 8">
    <name type="scientific">Stutzerimonas kirkiae</name>
    <dbReference type="NCBI Taxonomy" id="2211392"/>
    <lineage>
        <taxon>Bacteria</taxon>
        <taxon>Pseudomonadati</taxon>
        <taxon>Pseudomonadota</taxon>
        <taxon>Gammaproteobacteria</taxon>
        <taxon>Pseudomonadales</taxon>
        <taxon>Pseudomonadaceae</taxon>
        <taxon>Stutzerimonas</taxon>
    </lineage>
</organism>
<dbReference type="GO" id="GO:0000036">
    <property type="term" value="F:acyl carrier activity"/>
    <property type="evidence" value="ECO:0007669"/>
    <property type="project" value="UniProtKB-UniRule"/>
</dbReference>
<dbReference type="Pfam" id="PF06857">
    <property type="entry name" value="ACP"/>
    <property type="match status" value="1"/>
</dbReference>
<dbReference type="GO" id="GO:0005737">
    <property type="term" value="C:cytoplasm"/>
    <property type="evidence" value="ECO:0007669"/>
    <property type="project" value="UniProtKB-SubCell"/>
</dbReference>
<dbReference type="Proteomes" id="UP000292639">
    <property type="component" value="Unassembled WGS sequence"/>
</dbReference>
<comment type="function">
    <text evidence="4">Subunit of malonate decarboxylase, it is an acyl carrier protein to which acetyl and malonyl thioester residues are bound via a 2'-(5''-phosphoribosyl)-3'-dephospho-CoA prosthetic group and turn over during the catalytic mechanism.</text>
</comment>
<keyword evidence="2 4" id="KW-0963">Cytoplasm</keyword>
<comment type="PTM">
    <text evidence="4 6">Covalently binds the prosthetic group of malonate decarboxylase.</text>
</comment>
<dbReference type="NCBIfam" id="TIGR03130">
    <property type="entry name" value="malonate_delta"/>
    <property type="match status" value="1"/>
</dbReference>
<feature type="modified residue" description="O-(phosphoribosyl dephospho-coenzyme A)serine" evidence="4 6">
    <location>
        <position position="25"/>
    </location>
</feature>
<dbReference type="AlphaFoldDB" id="A0A4V2KCC6"/>
<dbReference type="RefSeq" id="WP_131185011.1">
    <property type="nucleotide sequence ID" value="NZ_QJUO01000020.1"/>
</dbReference>
<comment type="similarity">
    <text evidence="4">Belongs to the MdcC family.</text>
</comment>
<dbReference type="InterPro" id="IPR009662">
    <property type="entry name" value="Malonate_deCO2ase_dsu"/>
</dbReference>
<dbReference type="NCBIfam" id="NF002293">
    <property type="entry name" value="PRK01220.1"/>
    <property type="match status" value="1"/>
</dbReference>
<evidence type="ECO:0000256" key="1">
    <source>
        <dbReference type="ARBA" id="ARBA00004496"/>
    </source>
</evidence>
<evidence type="ECO:0000313" key="8">
    <source>
        <dbReference type="Proteomes" id="UP000292639"/>
    </source>
</evidence>